<reference evidence="12 13" key="1">
    <citation type="submission" date="2018-06" db="EMBL/GenBank/DDBJ databases">
        <title>Comparative genomics of Brasilonema spp. strains.</title>
        <authorList>
            <person name="Alvarenga D.O."/>
            <person name="Fiore M.F."/>
            <person name="Varani A.M."/>
        </authorList>
    </citation>
    <scope>NUCLEOTIDE SEQUENCE [LARGE SCALE GENOMIC DNA]</scope>
    <source>
        <strain evidence="12 13">CENA114</strain>
    </source>
</reference>
<feature type="transmembrane region" description="Helical" evidence="9">
    <location>
        <begin position="364"/>
        <end position="388"/>
    </location>
</feature>
<keyword evidence="5" id="KW-0547">Nucleotide-binding</keyword>
<dbReference type="KEGG" id="bsen:DP114_12665"/>
<dbReference type="InterPro" id="IPR036640">
    <property type="entry name" value="ABC1_TM_sf"/>
</dbReference>
<dbReference type="PANTHER" id="PTHR24221">
    <property type="entry name" value="ATP-BINDING CASSETTE SUB-FAMILY B"/>
    <property type="match status" value="1"/>
</dbReference>
<feature type="transmembrane region" description="Helical" evidence="9">
    <location>
        <begin position="505"/>
        <end position="526"/>
    </location>
</feature>
<dbReference type="PROSITE" id="PS00211">
    <property type="entry name" value="ABC_TRANSPORTER_1"/>
    <property type="match status" value="1"/>
</dbReference>
<evidence type="ECO:0000313" key="12">
    <source>
        <dbReference type="EMBL" id="QDL08630.1"/>
    </source>
</evidence>
<evidence type="ECO:0000313" key="13">
    <source>
        <dbReference type="Proteomes" id="UP000503129"/>
    </source>
</evidence>
<dbReference type="SUPFAM" id="SSF90123">
    <property type="entry name" value="ABC transporter transmembrane region"/>
    <property type="match status" value="1"/>
</dbReference>
<dbReference type="NCBIfam" id="TIGR03797">
    <property type="entry name" value="NHLM_micro_ABC2"/>
    <property type="match status" value="1"/>
</dbReference>
<keyword evidence="6" id="KW-0067">ATP-binding</keyword>
<keyword evidence="8 9" id="KW-0472">Membrane</keyword>
<dbReference type="SMART" id="SM00382">
    <property type="entry name" value="AAA"/>
    <property type="match status" value="1"/>
</dbReference>
<evidence type="ECO:0000256" key="8">
    <source>
        <dbReference type="ARBA" id="ARBA00023136"/>
    </source>
</evidence>
<comment type="subcellular location">
    <subcellularLocation>
        <location evidence="1">Cell membrane</location>
        <topology evidence="1">Multi-pass membrane protein</topology>
    </subcellularLocation>
</comment>
<dbReference type="FunFam" id="3.40.50.300:FF:000299">
    <property type="entry name" value="ABC transporter ATP-binding protein/permease"/>
    <property type="match status" value="1"/>
</dbReference>
<feature type="domain" description="ABC transporter" evidence="10">
    <location>
        <begin position="684"/>
        <end position="916"/>
    </location>
</feature>
<sequence>MEVLYRLKGNERLLLDDPEKVWVVVSGHVSLFATKVSDEMPEAVKRSSAVGNRLTQAQNEHRRYLFSVSAGEALFGAATKIGESLSLVAIAIEATELSQISIADLAASGAVAGETGAISRRLEATHIALLQGWINHLSEIFSTEPTAGNFSHYLSLIKPENAASLPSFLAELHSEFFNYLNSLQQQETITAFRQFQQREQLNRQVVNSALSKLASVLQPEQEAVSFQGTPLLVAAGAVGRAMGITINPPAQSEDISRVKDPVEAIARSSRIRTRRVVLEYNWWLSEYGPLLAYTQEEQRPIALLPAGKRYIFFDPVAQTRTFVNHAVAATLAPQAYQFYRPLPKVINNAVALFQFGIKGYEKDIILILVTGIIGSLLGMVVPQATALLVDNAIPDSDQSLLSQVGLALFAIAFGRSAFGLSQGIISLRVENAADSSLQPAIWDRLLRLSPAFFRSYSSGDLLNRTLSVNQIRRLLSGATQRTLLSGLFALLNSVLMFVYSWQLALVGVGVALLTAAITAVSGLLLVRFSRRLQELDGEISGLTIQLINGVAKLRVAQAEERAFAAWANQYSQRTRLTATSQQIQDSVSVLNEILSLLTSALLFGLAVVFLQKAQASGSGGFTTGTFLAFNSALGIFIGGVSNLSNTLITILAIVPLWERAKPILQQEMEYDSNKVDPGRLTGRVLLDHISFRYRDDGSPILDDVSVYAQPGEFVAIVGPSGSGKSTILRLLLGFETPLSGKVYYDGFDLAELDLVAVRRQFGVVLQNGRIGSGSIFENISASALISRTEAWEAARMAGFAGDIEQMPMGMHTVISEGGTNLSGGQRQRLLIARALVNKPKIILMDEATSSLDNRTQAIVTESLDKLNATRIVIAHRLSTIRNADRIYVMEAGRVVQVGTFEELAEQEGLFSQLVARQME</sequence>
<dbReference type="InterPro" id="IPR011527">
    <property type="entry name" value="ABC1_TM_dom"/>
</dbReference>
<dbReference type="InterPro" id="IPR027417">
    <property type="entry name" value="P-loop_NTPase"/>
</dbReference>
<dbReference type="AlphaFoldDB" id="A0A856MEB6"/>
<dbReference type="PROSITE" id="PS50893">
    <property type="entry name" value="ABC_TRANSPORTER_2"/>
    <property type="match status" value="1"/>
</dbReference>
<evidence type="ECO:0000256" key="9">
    <source>
        <dbReference type="SAM" id="Phobius"/>
    </source>
</evidence>
<dbReference type="PANTHER" id="PTHR24221:SF654">
    <property type="entry name" value="ATP-BINDING CASSETTE SUB-FAMILY B MEMBER 6"/>
    <property type="match status" value="1"/>
</dbReference>
<evidence type="ECO:0000256" key="3">
    <source>
        <dbReference type="ARBA" id="ARBA00022475"/>
    </source>
</evidence>
<dbReference type="GO" id="GO:0140359">
    <property type="term" value="F:ABC-type transporter activity"/>
    <property type="evidence" value="ECO:0007669"/>
    <property type="project" value="InterPro"/>
</dbReference>
<dbReference type="Gene3D" id="3.40.50.300">
    <property type="entry name" value="P-loop containing nucleotide triphosphate hydrolases"/>
    <property type="match status" value="1"/>
</dbReference>
<keyword evidence="2" id="KW-0813">Transport</keyword>
<evidence type="ECO:0000256" key="2">
    <source>
        <dbReference type="ARBA" id="ARBA00022448"/>
    </source>
</evidence>
<dbReference type="RefSeq" id="WP_171976232.1">
    <property type="nucleotide sequence ID" value="NZ_CAWOXK010000001.1"/>
</dbReference>
<dbReference type="InterPro" id="IPR039421">
    <property type="entry name" value="Type_1_exporter"/>
</dbReference>
<dbReference type="SUPFAM" id="SSF52540">
    <property type="entry name" value="P-loop containing nucleoside triphosphate hydrolases"/>
    <property type="match status" value="1"/>
</dbReference>
<keyword evidence="13" id="KW-1185">Reference proteome</keyword>
<dbReference type="InterPro" id="IPR022515">
    <property type="entry name" value="NHPM_micro_ABC2"/>
</dbReference>
<evidence type="ECO:0000259" key="10">
    <source>
        <dbReference type="PROSITE" id="PS50893"/>
    </source>
</evidence>
<proteinExistence type="predicted"/>
<dbReference type="GO" id="GO:0005886">
    <property type="term" value="C:plasma membrane"/>
    <property type="evidence" value="ECO:0007669"/>
    <property type="project" value="UniProtKB-SubCell"/>
</dbReference>
<feature type="transmembrane region" description="Helical" evidence="9">
    <location>
        <begin position="400"/>
        <end position="418"/>
    </location>
</feature>
<evidence type="ECO:0000256" key="1">
    <source>
        <dbReference type="ARBA" id="ARBA00004651"/>
    </source>
</evidence>
<evidence type="ECO:0000256" key="4">
    <source>
        <dbReference type="ARBA" id="ARBA00022692"/>
    </source>
</evidence>
<dbReference type="GO" id="GO:0016887">
    <property type="term" value="F:ATP hydrolysis activity"/>
    <property type="evidence" value="ECO:0007669"/>
    <property type="project" value="InterPro"/>
</dbReference>
<dbReference type="InterPro" id="IPR017871">
    <property type="entry name" value="ABC_transporter-like_CS"/>
</dbReference>
<evidence type="ECO:0000259" key="11">
    <source>
        <dbReference type="PROSITE" id="PS50929"/>
    </source>
</evidence>
<protein>
    <submittedName>
        <fullName evidence="12">NHLP bacteriocin export ABC transporter permease/ATPase subunit</fullName>
    </submittedName>
</protein>
<keyword evidence="4 9" id="KW-0812">Transmembrane</keyword>
<feature type="domain" description="ABC transmembrane type-1" evidence="11">
    <location>
        <begin position="365"/>
        <end position="652"/>
    </location>
</feature>
<dbReference type="Pfam" id="PF00005">
    <property type="entry name" value="ABC_tran"/>
    <property type="match status" value="1"/>
</dbReference>
<dbReference type="PROSITE" id="PS50929">
    <property type="entry name" value="ABC_TM1F"/>
    <property type="match status" value="1"/>
</dbReference>
<gene>
    <name evidence="12" type="ORF">DP114_12665</name>
</gene>
<dbReference type="Pfam" id="PF00664">
    <property type="entry name" value="ABC_membrane"/>
    <property type="match status" value="1"/>
</dbReference>
<name>A0A856MEB6_9CYAN</name>
<dbReference type="GO" id="GO:0034040">
    <property type="term" value="F:ATPase-coupled lipid transmembrane transporter activity"/>
    <property type="evidence" value="ECO:0007669"/>
    <property type="project" value="TreeGrafter"/>
</dbReference>
<dbReference type="InterPro" id="IPR003593">
    <property type="entry name" value="AAA+_ATPase"/>
</dbReference>
<organism evidence="12 13">
    <name type="scientific">Brasilonema sennae CENA114</name>
    <dbReference type="NCBI Taxonomy" id="415709"/>
    <lineage>
        <taxon>Bacteria</taxon>
        <taxon>Bacillati</taxon>
        <taxon>Cyanobacteriota</taxon>
        <taxon>Cyanophyceae</taxon>
        <taxon>Nostocales</taxon>
        <taxon>Scytonemataceae</taxon>
        <taxon>Brasilonema</taxon>
        <taxon>Bromeliae group (in: Brasilonema)</taxon>
    </lineage>
</organism>
<accession>A0A856MEB6</accession>
<feature type="transmembrane region" description="Helical" evidence="9">
    <location>
        <begin position="482"/>
        <end position="499"/>
    </location>
</feature>
<keyword evidence="3" id="KW-1003">Cell membrane</keyword>
<dbReference type="EMBL" id="CP030118">
    <property type="protein sequence ID" value="QDL08630.1"/>
    <property type="molecule type" value="Genomic_DNA"/>
</dbReference>
<evidence type="ECO:0000256" key="6">
    <source>
        <dbReference type="ARBA" id="ARBA00022840"/>
    </source>
</evidence>
<dbReference type="CDD" id="cd07346">
    <property type="entry name" value="ABC_6TM_exporters"/>
    <property type="match status" value="1"/>
</dbReference>
<evidence type="ECO:0000256" key="5">
    <source>
        <dbReference type="ARBA" id="ARBA00022741"/>
    </source>
</evidence>
<feature type="transmembrane region" description="Helical" evidence="9">
    <location>
        <begin position="593"/>
        <end position="611"/>
    </location>
</feature>
<dbReference type="Proteomes" id="UP000503129">
    <property type="component" value="Chromosome"/>
</dbReference>
<keyword evidence="7 9" id="KW-1133">Transmembrane helix</keyword>
<evidence type="ECO:0000256" key="7">
    <source>
        <dbReference type="ARBA" id="ARBA00022989"/>
    </source>
</evidence>
<dbReference type="InterPro" id="IPR003439">
    <property type="entry name" value="ABC_transporter-like_ATP-bd"/>
</dbReference>
<dbReference type="Gene3D" id="1.20.1560.10">
    <property type="entry name" value="ABC transporter type 1, transmembrane domain"/>
    <property type="match status" value="1"/>
</dbReference>
<dbReference type="GO" id="GO:0005524">
    <property type="term" value="F:ATP binding"/>
    <property type="evidence" value="ECO:0007669"/>
    <property type="project" value="UniProtKB-KW"/>
</dbReference>